<feature type="domain" description="Helicase C-terminal" evidence="5">
    <location>
        <begin position="975"/>
        <end position="1123"/>
    </location>
</feature>
<dbReference type="OrthoDB" id="9760715at2"/>
<evidence type="ECO:0000259" key="4">
    <source>
        <dbReference type="PROSITE" id="PS51192"/>
    </source>
</evidence>
<comment type="caution">
    <text evidence="6">The sequence shown here is derived from an EMBL/GenBank/DDBJ whole genome shotgun (WGS) entry which is preliminary data.</text>
</comment>
<dbReference type="GO" id="GO:0005524">
    <property type="term" value="F:ATP binding"/>
    <property type="evidence" value="ECO:0007669"/>
    <property type="project" value="InterPro"/>
</dbReference>
<dbReference type="AlphaFoldDB" id="A0A317ZD09"/>
<evidence type="ECO:0000259" key="5">
    <source>
        <dbReference type="PROSITE" id="PS51194"/>
    </source>
</evidence>
<dbReference type="InterPro" id="IPR001650">
    <property type="entry name" value="Helicase_C-like"/>
</dbReference>
<evidence type="ECO:0000313" key="6">
    <source>
        <dbReference type="EMBL" id="PXA03124.1"/>
    </source>
</evidence>
<keyword evidence="2" id="KW-0479">Metal-binding</keyword>
<dbReference type="GO" id="GO:0016787">
    <property type="term" value="F:hydrolase activity"/>
    <property type="evidence" value="ECO:0007669"/>
    <property type="project" value="UniProtKB-KW"/>
</dbReference>
<evidence type="ECO:0000259" key="3">
    <source>
        <dbReference type="PROSITE" id="PS50966"/>
    </source>
</evidence>
<dbReference type="InterPro" id="IPR007527">
    <property type="entry name" value="Znf_SWIM"/>
</dbReference>
<keyword evidence="2" id="KW-0863">Zinc-finger</keyword>
<dbReference type="PROSITE" id="PS51192">
    <property type="entry name" value="HELICASE_ATP_BIND_1"/>
    <property type="match status" value="1"/>
</dbReference>
<name>A0A317ZD09_9BACT</name>
<dbReference type="Pfam" id="PF00176">
    <property type="entry name" value="SNF2-rel_dom"/>
    <property type="match status" value="1"/>
</dbReference>
<dbReference type="Gene3D" id="3.40.50.10810">
    <property type="entry name" value="Tandem AAA-ATPase domain"/>
    <property type="match status" value="1"/>
</dbReference>
<dbReference type="InterPro" id="IPR027417">
    <property type="entry name" value="P-loop_NTPase"/>
</dbReference>
<dbReference type="InParanoid" id="A0A317ZD09"/>
<dbReference type="PROSITE" id="PS51194">
    <property type="entry name" value="HELICASE_CTER"/>
    <property type="match status" value="1"/>
</dbReference>
<dbReference type="CDD" id="cd18793">
    <property type="entry name" value="SF2_C_SNF"/>
    <property type="match status" value="1"/>
</dbReference>
<evidence type="ECO:0000256" key="1">
    <source>
        <dbReference type="ARBA" id="ARBA00022801"/>
    </source>
</evidence>
<dbReference type="SMART" id="SM00490">
    <property type="entry name" value="HELICc"/>
    <property type="match status" value="1"/>
</dbReference>
<keyword evidence="2" id="KW-0862">Zinc</keyword>
<dbReference type="PANTHER" id="PTHR10799">
    <property type="entry name" value="SNF2/RAD54 HELICASE FAMILY"/>
    <property type="match status" value="1"/>
</dbReference>
<feature type="domain" description="Helicase ATP-binding" evidence="4">
    <location>
        <begin position="698"/>
        <end position="859"/>
    </location>
</feature>
<dbReference type="Pfam" id="PF00271">
    <property type="entry name" value="Helicase_C"/>
    <property type="match status" value="1"/>
</dbReference>
<dbReference type="InterPro" id="IPR038718">
    <property type="entry name" value="SNF2-like_sf"/>
</dbReference>
<proteinExistence type="predicted"/>
<organism evidence="6 7">
    <name type="scientific">Coraliomargarita sinensis</name>
    <dbReference type="NCBI Taxonomy" id="2174842"/>
    <lineage>
        <taxon>Bacteria</taxon>
        <taxon>Pseudomonadati</taxon>
        <taxon>Verrucomicrobiota</taxon>
        <taxon>Opitutia</taxon>
        <taxon>Puniceicoccales</taxon>
        <taxon>Coraliomargaritaceae</taxon>
        <taxon>Coraliomargarita</taxon>
    </lineage>
</organism>
<dbReference type="InterPro" id="IPR014001">
    <property type="entry name" value="Helicase_ATP-bd"/>
</dbReference>
<dbReference type="Proteomes" id="UP000247099">
    <property type="component" value="Unassembled WGS sequence"/>
</dbReference>
<dbReference type="GO" id="GO:0008270">
    <property type="term" value="F:zinc ion binding"/>
    <property type="evidence" value="ECO:0007669"/>
    <property type="project" value="UniProtKB-KW"/>
</dbReference>
<dbReference type="RefSeq" id="WP_110132034.1">
    <property type="nucleotide sequence ID" value="NZ_QHJQ01000012.1"/>
</dbReference>
<evidence type="ECO:0000313" key="7">
    <source>
        <dbReference type="Proteomes" id="UP000247099"/>
    </source>
</evidence>
<dbReference type="InterPro" id="IPR000330">
    <property type="entry name" value="SNF2_N"/>
</dbReference>
<dbReference type="EMBL" id="QHJQ01000012">
    <property type="protein sequence ID" value="PXA03124.1"/>
    <property type="molecule type" value="Genomic_DNA"/>
</dbReference>
<dbReference type="Pfam" id="PF04434">
    <property type="entry name" value="SWIM"/>
    <property type="match status" value="1"/>
</dbReference>
<protein>
    <recommendedName>
        <fullName evidence="8">Helicase SNF2</fullName>
    </recommendedName>
</protein>
<dbReference type="InterPro" id="IPR049730">
    <property type="entry name" value="SNF2/RAD54-like_C"/>
</dbReference>
<gene>
    <name evidence="6" type="ORF">DDZ13_13735</name>
</gene>
<feature type="domain" description="SWIM-type" evidence="3">
    <location>
        <begin position="67"/>
        <end position="104"/>
    </location>
</feature>
<dbReference type="SUPFAM" id="SSF52540">
    <property type="entry name" value="P-loop containing nucleoside triphosphate hydrolases"/>
    <property type="match status" value="2"/>
</dbReference>
<evidence type="ECO:0008006" key="8">
    <source>
        <dbReference type="Google" id="ProtNLM"/>
    </source>
</evidence>
<sequence>MRSDEAKLGRLADFAQLDLGELYYLGDRRIVERGLRYFRDYAVDSLFWDGRAKRITALVSGSGYAPYEVLLWVRDGHVEHECECPAWDSYGACKHGVAALAAVFAVLNGFQVGSQQIPEDYLQELRSGLGLSSGEALPEPESKSGGKGDTTSFTVIDLSSYGGMRLRVRGAIPYDLLKSAGLHLPHSYGGGQSRELFMGALSRTLKPFLHKAKKAGIPVRWRSGEGEVELTMATRNCRARKDYALRGDKVVRHYVFETIKGDALDVVELIGEFDFALDADGRVYRIQQAKGDSLGPHDGALVHSSSVDSFNRYEVLHGRTEAALQEDFRFQGESMQPLFFTGDACQLQVDCSLWRNAAGEAEYWEFRCGLEVDGVRVDLDGMFLNMLDVTLHAYSGNMLSAKRRVTALMDLIRRFLADYKPGEEFEPSVYARDFSELYGANYRHAVLAILRRHAAMITEMEGDAYALAADAKAGRFLCYEVPVRHLAMLVHGMAEPGSRRDLYDLAEGRITVRRGSSGSSALKRLIGVAQHLGVRVRVDELPVRSEPLSISVDAKASGNDIDWFALHPSIACGERTIEPEEWRDLIRGELLLRGEDGALIMPEAGEGEAAGLEALASMLRVDRMTGQLEAGEPAQVSRLQMLDWIALRRHGVKVELPQEAEEVFQSLLHLRQLPEYEPPEGCAAELRGYQKAGCAWIDFLFRHRFGACLADDMGLGKTVQTISFLVASFERGLSQKHGAPVLIVLPPSLVFNWLDEWQRFAPGVKVRDCLKKSDWDHALAEAEVVLTTYDRVRLDIRELEKKRFQIVVFDEAHNLKNISAARTRAAARLNRRFTLCLTGTPVENNASEFYSVLSAAVPGIFGTHKDFKEVFRKRPDQILGRARPFILRRTKKAILKELPKKEEQVLHLQMTPIQKEIYTRTVAEVREEIAEAFADKPEQQAGIVALAAILRLRQVCVSPALLGKEMPDVAPKFAYMADKLEELHSEGHAALVFSQFIGGLDGLEAEAAARGLDYLRMDGRTPVAKRKGIVAEFQSAGGPPFFLISLKTGGVGLNLTRANYVFHLDPWWNPAVENQATDRAHRIGQRQAVFVQRLIMEHSIESRMMELKNRKADLFRQLVEVPGAKSARSGLSREDFEYLLEG</sequence>
<dbReference type="SMART" id="SM00487">
    <property type="entry name" value="DEXDc"/>
    <property type="match status" value="1"/>
</dbReference>
<dbReference type="Gene3D" id="3.40.50.300">
    <property type="entry name" value="P-loop containing nucleotide triphosphate hydrolases"/>
    <property type="match status" value="1"/>
</dbReference>
<accession>A0A317ZD09</accession>
<evidence type="ECO:0000256" key="2">
    <source>
        <dbReference type="PROSITE-ProRule" id="PRU00325"/>
    </source>
</evidence>
<reference evidence="6 7" key="1">
    <citation type="submission" date="2018-05" db="EMBL/GenBank/DDBJ databases">
        <title>Coraliomargarita sinensis sp. nov., isolated from a marine solar saltern.</title>
        <authorList>
            <person name="Zhou L.Y."/>
        </authorList>
    </citation>
    <scope>NUCLEOTIDE SEQUENCE [LARGE SCALE GENOMIC DNA]</scope>
    <source>
        <strain evidence="6 7">WN38</strain>
    </source>
</reference>
<keyword evidence="7" id="KW-1185">Reference proteome</keyword>
<dbReference type="PROSITE" id="PS50966">
    <property type="entry name" value="ZF_SWIM"/>
    <property type="match status" value="1"/>
</dbReference>
<keyword evidence="1" id="KW-0378">Hydrolase</keyword>